<reference evidence="2 3" key="1">
    <citation type="submission" date="2020-06" db="EMBL/GenBank/DDBJ databases">
        <title>Lactobacillus rhamnosus QC,genome.</title>
        <authorList>
            <person name="Yi H."/>
            <person name="Jin M."/>
        </authorList>
    </citation>
    <scope>NUCLEOTIDE SEQUENCE [LARGE SCALE GENOMIC DNA]</scope>
    <source>
        <strain evidence="2 3">QC</strain>
    </source>
</reference>
<dbReference type="Proteomes" id="UP000542889">
    <property type="component" value="Unassembled WGS sequence"/>
</dbReference>
<feature type="domain" description="MobA/VirD2-like nuclease" evidence="1">
    <location>
        <begin position="48"/>
        <end position="177"/>
    </location>
</feature>
<gene>
    <name evidence="2" type="ORF">HWN39_14775</name>
</gene>
<organism evidence="2 3">
    <name type="scientific">Lacticaseibacillus rhamnosus</name>
    <name type="common">Lactobacillus rhamnosus</name>
    <dbReference type="NCBI Taxonomy" id="47715"/>
    <lineage>
        <taxon>Bacteria</taxon>
        <taxon>Bacillati</taxon>
        <taxon>Bacillota</taxon>
        <taxon>Bacilli</taxon>
        <taxon>Lactobacillales</taxon>
        <taxon>Lactobacillaceae</taxon>
        <taxon>Lacticaseibacillus</taxon>
    </lineage>
</organism>
<evidence type="ECO:0000313" key="2">
    <source>
        <dbReference type="EMBL" id="NVO89724.1"/>
    </source>
</evidence>
<comment type="caution">
    <text evidence="2">The sequence shown here is derived from an EMBL/GenBank/DDBJ whole genome shotgun (WGS) entry which is preliminary data.</text>
</comment>
<dbReference type="EMBL" id="JABXWP010000047">
    <property type="protein sequence ID" value="NVO89724.1"/>
    <property type="molecule type" value="Genomic_DNA"/>
</dbReference>
<protein>
    <submittedName>
        <fullName evidence="2">Relaxase/mobilization nuclease domain-containing protein</fullName>
    </submittedName>
</protein>
<accession>A0A7Y7UK36</accession>
<name>A0A7Y7UK36_LACRH</name>
<sequence>MATIAKMSSGKSAAGSINYALGKDKELKANTDKWFEDHHLERPYPDYRAVAMGGTNGIDPEIAKEQFAATRSLFNQDQQSNQCLRIIQSFDCRELNALNQSDWQRANDLGVELAQHMYPHNQAAVYTHLDNENHVLHNHIIINKVSFETGKKFHEPPRTSIHLARKINDQIAEREGWHVLEPVHDRISEAEKALVKKKEYSYMRDLRERVNAVMEDPSVSSYKALKDGLAHSGIEVRDRGGDWFSFHFRSNNGALHTVRSKRLGEDYSKERIIHELENRSRARQVTVVKPEQQFEHVSTRATAEIRSSTRQRTESVAKQIRQSNQRISERLREPFIRLETAVNRFAGRVQGLGEKIRGAFEKRLKSRTKSVLELMKQRNKQHDITQSLLAKNRAFDLAQRAARKISRGWEQER</sequence>
<evidence type="ECO:0000313" key="3">
    <source>
        <dbReference type="Proteomes" id="UP000542889"/>
    </source>
</evidence>
<proteinExistence type="predicted"/>
<dbReference type="RefSeq" id="WP_176818818.1">
    <property type="nucleotide sequence ID" value="NZ_JABXWP010000047.1"/>
</dbReference>
<dbReference type="InterPro" id="IPR005094">
    <property type="entry name" value="Endonuclease_MobA/VirD2"/>
</dbReference>
<dbReference type="Pfam" id="PF03432">
    <property type="entry name" value="Relaxase"/>
    <property type="match status" value="1"/>
</dbReference>
<dbReference type="AlphaFoldDB" id="A0A7Y7UK36"/>
<evidence type="ECO:0000259" key="1">
    <source>
        <dbReference type="Pfam" id="PF03432"/>
    </source>
</evidence>